<evidence type="ECO:0000313" key="3">
    <source>
        <dbReference type="Proteomes" id="UP000016934"/>
    </source>
</evidence>
<reference evidence="3" key="2">
    <citation type="journal article" date="2013" name="PLoS Genet.">
        <title>Comparative genome structure, secondary metabolite, and effector coding capacity across Cochliobolus pathogens.</title>
        <authorList>
            <person name="Condon B.J."/>
            <person name="Leng Y."/>
            <person name="Wu D."/>
            <person name="Bushley K.E."/>
            <person name="Ohm R.A."/>
            <person name="Otillar R."/>
            <person name="Martin J."/>
            <person name="Schackwitz W."/>
            <person name="Grimwood J."/>
            <person name="MohdZainudin N."/>
            <person name="Xue C."/>
            <person name="Wang R."/>
            <person name="Manning V.A."/>
            <person name="Dhillon B."/>
            <person name="Tu Z.J."/>
            <person name="Steffenson B.J."/>
            <person name="Salamov A."/>
            <person name="Sun H."/>
            <person name="Lowry S."/>
            <person name="LaButti K."/>
            <person name="Han J."/>
            <person name="Copeland A."/>
            <person name="Lindquist E."/>
            <person name="Barry K."/>
            <person name="Schmutz J."/>
            <person name="Baker S.E."/>
            <person name="Ciuffetti L.M."/>
            <person name="Grigoriev I.V."/>
            <person name="Zhong S."/>
            <person name="Turgeon B.G."/>
        </authorList>
    </citation>
    <scope>NUCLEOTIDE SEQUENCE [LARGE SCALE GENOMIC DNA]</scope>
    <source>
        <strain evidence="3">ND90Pr / ATCC 201652</strain>
    </source>
</reference>
<dbReference type="AlphaFoldDB" id="M2T4H5"/>
<keyword evidence="1" id="KW-0472">Membrane</keyword>
<keyword evidence="3" id="KW-1185">Reference proteome</keyword>
<evidence type="ECO:0000256" key="1">
    <source>
        <dbReference type="SAM" id="Phobius"/>
    </source>
</evidence>
<dbReference type="OrthoDB" id="10382603at2759"/>
<sequence>MKLASPLACVGVFDFTFWLFFFQHTQPICISLCLFVLCHCSLLRAARWIDIPSSRSLTVKLCRQLSLRQTYVQSPCLLRLHVRCLQISFHQMMRFVHISLSMSVPEVPYARFSVQPSYFLFPLANIATPRRCITAAARLAVACPLVALHR</sequence>
<accession>M2T4H5</accession>
<name>M2T4H5_COCSN</name>
<dbReference type="Proteomes" id="UP000016934">
    <property type="component" value="Unassembled WGS sequence"/>
</dbReference>
<keyword evidence="1" id="KW-0812">Transmembrane</keyword>
<dbReference type="RefSeq" id="XP_007694696.1">
    <property type="nucleotide sequence ID" value="XM_007696506.1"/>
</dbReference>
<dbReference type="GeneID" id="19134368"/>
<dbReference type="OMA" id="ARWIDIP"/>
<feature type="transmembrane region" description="Helical" evidence="1">
    <location>
        <begin position="15"/>
        <end position="37"/>
    </location>
</feature>
<reference evidence="2 3" key="1">
    <citation type="journal article" date="2012" name="PLoS Pathog.">
        <title>Diverse lifestyles and strategies of plant pathogenesis encoded in the genomes of eighteen Dothideomycetes fungi.</title>
        <authorList>
            <person name="Ohm R.A."/>
            <person name="Feau N."/>
            <person name="Henrissat B."/>
            <person name="Schoch C.L."/>
            <person name="Horwitz B.A."/>
            <person name="Barry K.W."/>
            <person name="Condon B.J."/>
            <person name="Copeland A.C."/>
            <person name="Dhillon B."/>
            <person name="Glaser F."/>
            <person name="Hesse C.N."/>
            <person name="Kosti I."/>
            <person name="LaButti K."/>
            <person name="Lindquist E.A."/>
            <person name="Lucas S."/>
            <person name="Salamov A.A."/>
            <person name="Bradshaw R.E."/>
            <person name="Ciuffetti L."/>
            <person name="Hamelin R.C."/>
            <person name="Kema G.H.J."/>
            <person name="Lawrence C."/>
            <person name="Scott J.A."/>
            <person name="Spatafora J.W."/>
            <person name="Turgeon B.G."/>
            <person name="de Wit P.J.G.M."/>
            <person name="Zhong S."/>
            <person name="Goodwin S.B."/>
            <person name="Grigoriev I.V."/>
        </authorList>
    </citation>
    <scope>NUCLEOTIDE SEQUENCE [LARGE SCALE GENOMIC DNA]</scope>
    <source>
        <strain evidence="3">ND90Pr / ATCC 201652</strain>
    </source>
</reference>
<dbReference type="HOGENOM" id="CLU_146147_0_0_1"/>
<keyword evidence="1" id="KW-1133">Transmembrane helix</keyword>
<dbReference type="KEGG" id="bsc:COCSADRAFT_209102"/>
<protein>
    <submittedName>
        <fullName evidence="2">Uncharacterized protein</fullName>
    </submittedName>
</protein>
<gene>
    <name evidence="2" type="ORF">COCSADRAFT_209102</name>
</gene>
<dbReference type="EMBL" id="KB445637">
    <property type="protein sequence ID" value="EMD69345.1"/>
    <property type="molecule type" value="Genomic_DNA"/>
</dbReference>
<organism evidence="2 3">
    <name type="scientific">Cochliobolus sativus (strain ND90Pr / ATCC 201652)</name>
    <name type="common">Common root rot and spot blotch fungus</name>
    <name type="synonym">Bipolaris sorokiniana</name>
    <dbReference type="NCBI Taxonomy" id="665912"/>
    <lineage>
        <taxon>Eukaryota</taxon>
        <taxon>Fungi</taxon>
        <taxon>Dikarya</taxon>
        <taxon>Ascomycota</taxon>
        <taxon>Pezizomycotina</taxon>
        <taxon>Dothideomycetes</taxon>
        <taxon>Pleosporomycetidae</taxon>
        <taxon>Pleosporales</taxon>
        <taxon>Pleosporineae</taxon>
        <taxon>Pleosporaceae</taxon>
        <taxon>Bipolaris</taxon>
    </lineage>
</organism>
<proteinExistence type="predicted"/>
<evidence type="ECO:0000313" key="2">
    <source>
        <dbReference type="EMBL" id="EMD69345.1"/>
    </source>
</evidence>